<evidence type="ECO:0000256" key="5">
    <source>
        <dbReference type="ARBA" id="ARBA00023146"/>
    </source>
</evidence>
<dbReference type="PROSITE" id="PS50862">
    <property type="entry name" value="AA_TRNA_LIGASE_II"/>
    <property type="match status" value="1"/>
</dbReference>
<dbReference type="CDD" id="cd00778">
    <property type="entry name" value="ProRS_core_arch_euk"/>
    <property type="match status" value="1"/>
</dbReference>
<dbReference type="InterPro" id="IPR036621">
    <property type="entry name" value="Anticodon-bd_dom_sf"/>
</dbReference>
<feature type="compositionally biased region" description="Basic and acidic residues" evidence="8">
    <location>
        <begin position="1725"/>
        <end position="1735"/>
    </location>
</feature>
<feature type="compositionally biased region" description="Basic and acidic residues" evidence="8">
    <location>
        <begin position="1602"/>
        <end position="1619"/>
    </location>
</feature>
<dbReference type="GO" id="GO:0004827">
    <property type="term" value="F:proline-tRNA ligase activity"/>
    <property type="evidence" value="ECO:0007669"/>
    <property type="project" value="UniProtKB-EC"/>
</dbReference>
<feature type="compositionally biased region" description="Basic and acidic residues" evidence="8">
    <location>
        <begin position="709"/>
        <end position="722"/>
    </location>
</feature>
<feature type="compositionally biased region" description="Basic residues" evidence="8">
    <location>
        <begin position="1585"/>
        <end position="1595"/>
    </location>
</feature>
<reference evidence="10" key="1">
    <citation type="journal article" date="2023" name="Mol. Ecol. Resour.">
        <title>Chromosome-level genome assembly of a triploid poplar Populus alba 'Berolinensis'.</title>
        <authorList>
            <person name="Chen S."/>
            <person name="Yu Y."/>
            <person name="Wang X."/>
            <person name="Wang S."/>
            <person name="Zhang T."/>
            <person name="Zhou Y."/>
            <person name="He R."/>
            <person name="Meng N."/>
            <person name="Wang Y."/>
            <person name="Liu W."/>
            <person name="Liu Z."/>
            <person name="Liu J."/>
            <person name="Guo Q."/>
            <person name="Huang H."/>
            <person name="Sederoff R.R."/>
            <person name="Wang G."/>
            <person name="Qu G."/>
            <person name="Chen S."/>
        </authorList>
    </citation>
    <scope>NUCLEOTIDE SEQUENCE</scope>
    <source>
        <strain evidence="10">SC-2020</strain>
    </source>
</reference>
<dbReference type="Gene3D" id="3.40.50.800">
    <property type="entry name" value="Anticodon-binding domain"/>
    <property type="match status" value="1"/>
</dbReference>
<comment type="catalytic activity">
    <reaction evidence="7">
        <text>tRNA(Pro) + L-proline + ATP = L-prolyl-tRNA(Pro) + AMP + diphosphate</text>
        <dbReference type="Rhea" id="RHEA:14305"/>
        <dbReference type="Rhea" id="RHEA-COMP:9700"/>
        <dbReference type="Rhea" id="RHEA-COMP:9702"/>
        <dbReference type="ChEBI" id="CHEBI:30616"/>
        <dbReference type="ChEBI" id="CHEBI:33019"/>
        <dbReference type="ChEBI" id="CHEBI:60039"/>
        <dbReference type="ChEBI" id="CHEBI:78442"/>
        <dbReference type="ChEBI" id="CHEBI:78532"/>
        <dbReference type="ChEBI" id="CHEBI:456215"/>
        <dbReference type="EC" id="6.1.1.15"/>
    </reaction>
</comment>
<evidence type="ECO:0000313" key="11">
    <source>
        <dbReference type="Proteomes" id="UP001164929"/>
    </source>
</evidence>
<proteinExistence type="inferred from homology"/>
<dbReference type="InterPro" id="IPR004499">
    <property type="entry name" value="Pro-tRNA-ligase_IIa_arc-type"/>
</dbReference>
<feature type="compositionally biased region" description="Low complexity" evidence="8">
    <location>
        <begin position="45"/>
        <end position="55"/>
    </location>
</feature>
<evidence type="ECO:0000313" key="10">
    <source>
        <dbReference type="EMBL" id="KAJ6960724.1"/>
    </source>
</evidence>
<dbReference type="HAMAP" id="MF_01571">
    <property type="entry name" value="Pro_tRNA_synth_type3"/>
    <property type="match status" value="1"/>
</dbReference>
<protein>
    <recommendedName>
        <fullName evidence="1">proline--tRNA ligase</fullName>
        <ecNumber evidence="1">6.1.1.15</ecNumber>
    </recommendedName>
    <alternativeName>
        <fullName evidence="6">Prolyl-tRNA synthetase</fullName>
    </alternativeName>
</protein>
<dbReference type="InterPro" id="IPR033721">
    <property type="entry name" value="ProRS_core_arch_euk"/>
</dbReference>
<dbReference type="InterPro" id="IPR045864">
    <property type="entry name" value="aa-tRNA-synth_II/BPL/LPL"/>
</dbReference>
<dbReference type="Pfam" id="PF00587">
    <property type="entry name" value="tRNA-synt_2b"/>
    <property type="match status" value="1"/>
</dbReference>
<evidence type="ECO:0000256" key="4">
    <source>
        <dbReference type="ARBA" id="ARBA00022840"/>
    </source>
</evidence>
<evidence type="ECO:0000256" key="1">
    <source>
        <dbReference type="ARBA" id="ARBA00012831"/>
    </source>
</evidence>
<keyword evidence="5" id="KW-0030">Aminoacyl-tRNA synthetase</keyword>
<organism evidence="10 11">
    <name type="scientific">Populus alba x Populus x berolinensis</name>
    <dbReference type="NCBI Taxonomy" id="444605"/>
    <lineage>
        <taxon>Eukaryota</taxon>
        <taxon>Viridiplantae</taxon>
        <taxon>Streptophyta</taxon>
        <taxon>Embryophyta</taxon>
        <taxon>Tracheophyta</taxon>
        <taxon>Spermatophyta</taxon>
        <taxon>Magnoliopsida</taxon>
        <taxon>eudicotyledons</taxon>
        <taxon>Gunneridae</taxon>
        <taxon>Pentapetalae</taxon>
        <taxon>rosids</taxon>
        <taxon>fabids</taxon>
        <taxon>Malpighiales</taxon>
        <taxon>Salicaceae</taxon>
        <taxon>Saliceae</taxon>
        <taxon>Populus</taxon>
    </lineage>
</organism>
<feature type="region of interest" description="Disordered" evidence="8">
    <location>
        <begin position="1085"/>
        <end position="1151"/>
    </location>
</feature>
<evidence type="ECO:0000256" key="8">
    <source>
        <dbReference type="SAM" id="MobiDB-lite"/>
    </source>
</evidence>
<comment type="caution">
    <text evidence="10">The sequence shown here is derived from an EMBL/GenBank/DDBJ whole genome shotgun (WGS) entry which is preliminary data.</text>
</comment>
<evidence type="ECO:0000256" key="6">
    <source>
        <dbReference type="ARBA" id="ARBA00029731"/>
    </source>
</evidence>
<dbReference type="Proteomes" id="UP001164929">
    <property type="component" value="Chromosome 17"/>
</dbReference>
<feature type="region of interest" description="Disordered" evidence="8">
    <location>
        <begin position="1485"/>
        <end position="1554"/>
    </location>
</feature>
<dbReference type="SUPFAM" id="SSF52954">
    <property type="entry name" value="Class II aaRS ABD-related"/>
    <property type="match status" value="1"/>
</dbReference>
<feature type="region of interest" description="Disordered" evidence="8">
    <location>
        <begin position="45"/>
        <end position="68"/>
    </location>
</feature>
<feature type="domain" description="Aminoacyl-transfer RNA synthetases class-II family profile" evidence="9">
    <location>
        <begin position="96"/>
        <end position="344"/>
    </location>
</feature>
<dbReference type="NCBIfam" id="TIGR00408">
    <property type="entry name" value="proS_fam_I"/>
    <property type="match status" value="1"/>
</dbReference>
<feature type="compositionally biased region" description="Polar residues" evidence="8">
    <location>
        <begin position="1086"/>
        <end position="1098"/>
    </location>
</feature>
<dbReference type="GO" id="GO:0006433">
    <property type="term" value="P:prolyl-tRNA aminoacylation"/>
    <property type="evidence" value="ECO:0007669"/>
    <property type="project" value="InterPro"/>
</dbReference>
<dbReference type="InterPro" id="IPR002314">
    <property type="entry name" value="aa-tRNA-synt_IIb"/>
</dbReference>
<dbReference type="Gene3D" id="3.30.930.10">
    <property type="entry name" value="Bira Bifunctional Protein, Domain 2"/>
    <property type="match status" value="1"/>
</dbReference>
<dbReference type="Pfam" id="PF03129">
    <property type="entry name" value="HGTP_anticodon"/>
    <property type="match status" value="1"/>
</dbReference>
<dbReference type="FunFam" id="3.40.50.800:FF:000016">
    <property type="entry name" value="Proline--tRNA ligase, chloroplastic/mitochondrial"/>
    <property type="match status" value="1"/>
</dbReference>
<accession>A0AAD6LHL3</accession>
<dbReference type="SUPFAM" id="SSF55681">
    <property type="entry name" value="Class II aaRS and biotin synthetases"/>
    <property type="match status" value="1"/>
</dbReference>
<evidence type="ECO:0000256" key="7">
    <source>
        <dbReference type="ARBA" id="ARBA00047671"/>
    </source>
</evidence>
<feature type="compositionally biased region" description="Basic and acidic residues" evidence="8">
    <location>
        <begin position="1544"/>
        <end position="1554"/>
    </location>
</feature>
<name>A0AAD6LHL3_9ROSI</name>
<dbReference type="InterPro" id="IPR006195">
    <property type="entry name" value="aa-tRNA-synth_II"/>
</dbReference>
<dbReference type="CDD" id="cd00862">
    <property type="entry name" value="ProRS_anticodon_zinc"/>
    <property type="match status" value="1"/>
</dbReference>
<dbReference type="FunFam" id="3.30.930.10:FF:000023">
    <property type="entry name" value="Proline--tRNA ligase"/>
    <property type="match status" value="1"/>
</dbReference>
<keyword evidence="11" id="KW-1185">Reference proteome</keyword>
<dbReference type="GO" id="GO:0009570">
    <property type="term" value="C:chloroplast stroma"/>
    <property type="evidence" value="ECO:0007669"/>
    <property type="project" value="TreeGrafter"/>
</dbReference>
<dbReference type="EC" id="6.1.1.15" evidence="1"/>
<dbReference type="PANTHER" id="PTHR43382:SF3">
    <property type="entry name" value="PROLINE--TRNA LIGASE, CHLOROPLASTIC_MITOCHONDRIAL"/>
    <property type="match status" value="1"/>
</dbReference>
<feature type="region of interest" description="Disordered" evidence="8">
    <location>
        <begin position="690"/>
        <end position="722"/>
    </location>
</feature>
<dbReference type="PANTHER" id="PTHR43382">
    <property type="entry name" value="PROLYL-TRNA SYNTHETASE"/>
    <property type="match status" value="1"/>
</dbReference>
<keyword evidence="3" id="KW-0547">Nucleotide-binding</keyword>
<dbReference type="InterPro" id="IPR004154">
    <property type="entry name" value="Anticodon-bd"/>
</dbReference>
<feature type="region of interest" description="Disordered" evidence="8">
    <location>
        <begin position="1169"/>
        <end position="1216"/>
    </location>
</feature>
<keyword evidence="4" id="KW-0067">ATP-binding</keyword>
<dbReference type="GO" id="GO:0017101">
    <property type="term" value="C:aminoacyl-tRNA synthetase multienzyme complex"/>
    <property type="evidence" value="ECO:0007669"/>
    <property type="project" value="TreeGrafter"/>
</dbReference>
<keyword evidence="2" id="KW-0436">Ligase</keyword>
<gene>
    <name evidence="10" type="ORF">NC653_038674</name>
</gene>
<feature type="region of interest" description="Disordered" evidence="8">
    <location>
        <begin position="741"/>
        <end position="765"/>
    </location>
</feature>
<evidence type="ECO:0000259" key="9">
    <source>
        <dbReference type="PROSITE" id="PS50862"/>
    </source>
</evidence>
<feature type="compositionally biased region" description="Basic residues" evidence="8">
    <location>
        <begin position="690"/>
        <end position="700"/>
    </location>
</feature>
<dbReference type="GO" id="GO:0005739">
    <property type="term" value="C:mitochondrion"/>
    <property type="evidence" value="ECO:0007669"/>
    <property type="project" value="TreeGrafter"/>
</dbReference>
<feature type="compositionally biased region" description="Polar residues" evidence="8">
    <location>
        <begin position="1191"/>
        <end position="1200"/>
    </location>
</feature>
<evidence type="ECO:0000256" key="2">
    <source>
        <dbReference type="ARBA" id="ARBA00022598"/>
    </source>
</evidence>
<dbReference type="EMBL" id="JAQIZT010000017">
    <property type="protein sequence ID" value="KAJ6960724.1"/>
    <property type="molecule type" value="Genomic_DNA"/>
</dbReference>
<sequence>MVSSLRLPSLTSLFSSPYLRRPPPLLRRPHHHHKLSFPPPLTTAFSSQTTSASTTENPKKQTNQDQKVITPRSQDFNAWYVDIIANAELADYGPVRGTMVIRPYGYAIWEAIQDYLNAKFKETGHSNMYFPQFIPFSFIEKEASHVEGFSPELALVTIGGGKELEEKLVVRPTSETIVNHMFTQWIHSYRDLPLMVNQWANVTRWEMRTKPFVRTLEFLWQEGHTAHADPEEAEKEALQMIDVYTKFAYEQAAIPVIAGRKSKAETFAGADRTYTIEAMMGDRKALQAGTSHNLGQNFSRAFGTQFMDENGERQHVWQTSWAVSTRFIGGIIMTHGDDSGLMLPPKIAPIQVVIVPIWKKEDEKTGVLNAASSVKKVLQSAGIKVKLDDTDQRTPGWKFNFWEMKGVPMRIEIGPRDVSSASVVISRRDVPGKQGKVFGISMEPSILEAYVKDKLDEIQSSLLGRATSFRDSNIVDVSSYDELKAAITLGKWARGPWSARGSTVRILCWRNPRAFTSAFLPGSGQLKFITCCLVQRHVMDNNGLDPGNRVGRLFSNQGSPSDDVEGSELLMMGSSARVDFLSLVFYGIGSVQSPCFSQINQSQCYPALEGAKDIRKEILSVKIGGIRAKSSSTPVTSRKQGATASCKNLGGGSSVDGLEIIGSASMMSAVGLELTNFIDPDLTWKTFTKGHRSTSRRKPVVRSFNGKPKLSDESTRNMDDMTVSDNEKHGLAVLGRRFSGKNEKKEHVPIKKRRHTAQGPPQPSCTTSPCFEVVELNSSGKRRRRVTDAAVPSKLNLKTSEVHDKFDYSDDFSGIEILAAVACNNGMIYDAARDEESSIMEESTREGVGSSSSAVPFEETVASPKDMADEDRPDAFQNSEVTVLHTSAGTKDSGTGEGSLLSRDEMLNLDLNVTWEQPCDTSIFDSSENDLQSCEVKPEALEQQNPPDRVVLSDLLGDNTSVDLIGFSLGICEPIREEPESEACSLHDEKHEECFLSPSGNALEPSICDVANAEASSQAVYGDESLDHPSCDTLPSLTLKQCSEMCSSDEQVIKVLSNESVQVESCNVSPHHQPNLERVPSEIDLSISNDNGENSQIATCPHEDGKLNTSSLENCPPIGPAWPGVESGGREEESGDRQYSPNRSDMYAPCLSSEKGQPVMEVDANGTNEASAANKPEAHSPVQAGSEELMQKSSADSTVTPGDACGTHGNGFTSGSAKVNMEELEDDSFESDVYQADKVHIVGINGLELQAGYDSPFEDGELRESDAQYCWDENGEDGEVEQVDYGSECDEERLCVLDNEKEMKVERGSSSGSDYVNRKIGQCGLGDSLRDDLLSPKRRTSYVTIDKDSLSGVVGSKAPNRDFLSSIEESNAIFRKHRTLRSRANSFYNLYHRDERDAGSHKFMGRDRAVPQTRGRSPGGHRFVNDAPGYCDSERRHFCTYRGNYTSGPSRTRGGFDSRRYVITSDRAVSEGAGFAGSDSRARRRFVNPSSNSSYERITRRRSPASRDDLYRMHTGTQPVRDGSPVRSGFRRFPRGAATGGLRGEYHRPTPEDKIEYSNRYAPRMLRRERSISPLCRGQPSYPFSHKKSRSRSRSRSPSYLTRDRNEASRLRSRSPDFRTDARMDRVRLPFQKRIPADFEEGFIPTRRNHFTQHNPRWLDDRNGGLDSFRGRKSPLNMFRSDQRFDSVRTIQRLDSEDQFRDIIRSRKFNDMGSASRGGEFDSSDDGRRKHNNKFEIVQRVRRNDTDGGLRRFRVNAEDSLVANNVTPNCDDGNRITDRRPGEVLRRDGEEKAAEAAIVMATHTNNMPKAELAGIGYFMLNRVRRPVNRRKMIKEEEIITLSHSQLLGPNTAETGASDGLGLNNIVNRWRLAACCVRFKDDLADDGDERSYATSTTHQH</sequence>
<evidence type="ECO:0000256" key="3">
    <source>
        <dbReference type="ARBA" id="ARBA00022741"/>
    </source>
</evidence>
<feature type="region of interest" description="Disordered" evidence="8">
    <location>
        <begin position="1570"/>
        <end position="1619"/>
    </location>
</feature>
<dbReference type="GO" id="GO:0005524">
    <property type="term" value="F:ATP binding"/>
    <property type="evidence" value="ECO:0007669"/>
    <property type="project" value="UniProtKB-KW"/>
</dbReference>
<feature type="region of interest" description="Disordered" evidence="8">
    <location>
        <begin position="1711"/>
        <end position="1735"/>
    </location>
</feature>